<dbReference type="InterPro" id="IPR050834">
    <property type="entry name" value="Glycosyltransf_2"/>
</dbReference>
<keyword evidence="3 6" id="KW-0808">Transferase</keyword>
<dbReference type="GO" id="GO:0016757">
    <property type="term" value="F:glycosyltransferase activity"/>
    <property type="evidence" value="ECO:0007669"/>
    <property type="project" value="UniProtKB-KW"/>
</dbReference>
<feature type="compositionally biased region" description="Low complexity" evidence="4">
    <location>
        <begin position="423"/>
        <end position="435"/>
    </location>
</feature>
<keyword evidence="7" id="KW-1185">Reference proteome</keyword>
<comment type="similarity">
    <text evidence="1">Belongs to the glycosyltransferase 2 family.</text>
</comment>
<proteinExistence type="inferred from homology"/>
<keyword evidence="2" id="KW-0328">Glycosyltransferase</keyword>
<accession>A0A1H6JG49</accession>
<sequence length="460" mass="48818">MSSPFPIAILLASYQGGRFLGAQLDSIAAQSCGNWRLVVSDDGSSDATQEILRRFAAAHPDREIELREGPRRGATQNFLSLLESVRPGEAVAWCDQDDMWMPDRLACGVAGIIAAQDAGSGTDAVLPDEPARRIETLRNSRPVAMRAEIAASAGTRAGGAGEKRARGQPAGQPPAVSIPGPGTRDRKAQRRGASDDHVRPAAVPALPMSPDSNPTAVLHVTRTMICTADLRPIRPAPLYRRPPGFRNALVQACTPGNTMLIDPAGAALLRQARVHAIKAGVVSHDWWSYLLIAGAGGRVIRDPAQTVLYRQHGANLVGRNDSFRTMWQRLLRLGTGDFALWLRRNIRALQGARSLLTPENAALLDRFAHALDQPGPVAAAELARLGIYRQTRPGSAALFAAAATGRLAAGRGGAPSRVRHPAADTPAQAAAAVADRPPPAPHRQAPPIAMAVQEVEPAQS</sequence>
<evidence type="ECO:0000256" key="4">
    <source>
        <dbReference type="SAM" id="MobiDB-lite"/>
    </source>
</evidence>
<evidence type="ECO:0000259" key="5">
    <source>
        <dbReference type="Pfam" id="PF00535"/>
    </source>
</evidence>
<dbReference type="AlphaFoldDB" id="A0A1H6JG49"/>
<feature type="region of interest" description="Disordered" evidence="4">
    <location>
        <begin position="152"/>
        <end position="210"/>
    </location>
</feature>
<evidence type="ECO:0000256" key="2">
    <source>
        <dbReference type="ARBA" id="ARBA00022676"/>
    </source>
</evidence>
<dbReference type="RefSeq" id="WP_177172453.1">
    <property type="nucleotide sequence ID" value="NZ_FNXG01000001.1"/>
</dbReference>
<dbReference type="PANTHER" id="PTHR43685">
    <property type="entry name" value="GLYCOSYLTRANSFERASE"/>
    <property type="match status" value="1"/>
</dbReference>
<feature type="domain" description="Glycosyltransferase 2-like" evidence="5">
    <location>
        <begin position="11"/>
        <end position="106"/>
    </location>
</feature>
<dbReference type="InterPro" id="IPR029044">
    <property type="entry name" value="Nucleotide-diphossugar_trans"/>
</dbReference>
<organism evidence="6 7">
    <name type="scientific">Paracoccus alkenifer</name>
    <dbReference type="NCBI Taxonomy" id="65735"/>
    <lineage>
        <taxon>Bacteria</taxon>
        <taxon>Pseudomonadati</taxon>
        <taxon>Pseudomonadota</taxon>
        <taxon>Alphaproteobacteria</taxon>
        <taxon>Rhodobacterales</taxon>
        <taxon>Paracoccaceae</taxon>
        <taxon>Paracoccus</taxon>
    </lineage>
</organism>
<dbReference type="SUPFAM" id="SSF53448">
    <property type="entry name" value="Nucleotide-diphospho-sugar transferases"/>
    <property type="match status" value="2"/>
</dbReference>
<feature type="region of interest" description="Disordered" evidence="4">
    <location>
        <begin position="410"/>
        <end position="460"/>
    </location>
</feature>
<protein>
    <submittedName>
        <fullName evidence="6">Glycosyl transferase family 2</fullName>
    </submittedName>
</protein>
<gene>
    <name evidence="6" type="ORF">SAMN04488075_0358</name>
</gene>
<evidence type="ECO:0000313" key="7">
    <source>
        <dbReference type="Proteomes" id="UP000199125"/>
    </source>
</evidence>
<evidence type="ECO:0000256" key="1">
    <source>
        <dbReference type="ARBA" id="ARBA00006739"/>
    </source>
</evidence>
<evidence type="ECO:0000256" key="3">
    <source>
        <dbReference type="ARBA" id="ARBA00022679"/>
    </source>
</evidence>
<dbReference type="Pfam" id="PF00535">
    <property type="entry name" value="Glycos_transf_2"/>
    <property type="match status" value="1"/>
</dbReference>
<dbReference type="PANTHER" id="PTHR43685:SF5">
    <property type="entry name" value="GLYCOSYLTRANSFERASE EPSE-RELATED"/>
    <property type="match status" value="1"/>
</dbReference>
<name>A0A1H6JG49_9RHOB</name>
<dbReference type="Gene3D" id="3.90.550.10">
    <property type="entry name" value="Spore Coat Polysaccharide Biosynthesis Protein SpsA, Chain A"/>
    <property type="match status" value="1"/>
</dbReference>
<dbReference type="Proteomes" id="UP000199125">
    <property type="component" value="Unassembled WGS sequence"/>
</dbReference>
<reference evidence="7" key="1">
    <citation type="submission" date="2016-10" db="EMBL/GenBank/DDBJ databases">
        <authorList>
            <person name="Varghese N."/>
            <person name="Submissions S."/>
        </authorList>
    </citation>
    <scope>NUCLEOTIDE SEQUENCE [LARGE SCALE GENOMIC DNA]</scope>
    <source>
        <strain evidence="7">DSM 11593</strain>
    </source>
</reference>
<evidence type="ECO:0000313" key="6">
    <source>
        <dbReference type="EMBL" id="SEH61240.1"/>
    </source>
</evidence>
<dbReference type="STRING" id="65735.SAMN04488075_0358"/>
<dbReference type="EMBL" id="FNXG01000001">
    <property type="protein sequence ID" value="SEH61240.1"/>
    <property type="molecule type" value="Genomic_DNA"/>
</dbReference>
<dbReference type="InterPro" id="IPR001173">
    <property type="entry name" value="Glyco_trans_2-like"/>
</dbReference>